<reference evidence="1" key="1">
    <citation type="submission" date="2015-06" db="UniProtKB">
        <authorList>
            <consortium name="EnsemblPlants"/>
        </authorList>
    </citation>
    <scope>IDENTIFICATION</scope>
</reference>
<sequence>MAASWRRSSVGSIVGGDMAWRFSVVVLRCMALVRVEVLGRNREREHHDCHGLNYFAEILEKLNGIILLIGNLGIDFSPEKVDRGSDNGRNTAAREEIIIWKIVDEEEAKVGRSIEQEFQTQTRKVAQTFYCRSRCSRAIAASNFIEDGHEWMFWLQVI</sequence>
<organism evidence="1">
    <name type="scientific">Aegilops tauschii</name>
    <name type="common">Tausch's goatgrass</name>
    <name type="synonym">Aegilops squarrosa</name>
    <dbReference type="NCBI Taxonomy" id="37682"/>
    <lineage>
        <taxon>Eukaryota</taxon>
        <taxon>Viridiplantae</taxon>
        <taxon>Streptophyta</taxon>
        <taxon>Embryophyta</taxon>
        <taxon>Tracheophyta</taxon>
        <taxon>Spermatophyta</taxon>
        <taxon>Magnoliopsida</taxon>
        <taxon>Liliopsida</taxon>
        <taxon>Poales</taxon>
        <taxon>Poaceae</taxon>
        <taxon>BOP clade</taxon>
        <taxon>Pooideae</taxon>
        <taxon>Triticodae</taxon>
        <taxon>Triticeae</taxon>
        <taxon>Triticinae</taxon>
        <taxon>Aegilops</taxon>
    </lineage>
</organism>
<evidence type="ECO:0000313" key="1">
    <source>
        <dbReference type="EnsemblPlants" id="EMT27383"/>
    </source>
</evidence>
<protein>
    <submittedName>
        <fullName evidence="1">Uncharacterized protein</fullName>
    </submittedName>
</protein>
<name>M8C031_AEGTA</name>
<dbReference type="AlphaFoldDB" id="M8C031"/>
<dbReference type="EnsemblPlants" id="EMT27383">
    <property type="protein sequence ID" value="EMT27383"/>
    <property type="gene ID" value="F775_25109"/>
</dbReference>
<accession>M8C031</accession>
<proteinExistence type="predicted"/>